<name>B9YCQ7_9FIRM</name>
<dbReference type="HOGENOM" id="CLU_3168943_0_0_9"/>
<protein>
    <submittedName>
        <fullName evidence="1">Uncharacterized protein</fullName>
    </submittedName>
</protein>
<evidence type="ECO:0000313" key="1">
    <source>
        <dbReference type="EMBL" id="EEF66236.1"/>
    </source>
</evidence>
<reference evidence="1 2" key="2">
    <citation type="submission" date="2009-02" db="EMBL/GenBank/DDBJ databases">
        <title>Draft genome sequence of Holdemania filiformis DSM 12042.</title>
        <authorList>
            <person name="Sudarsanam P."/>
            <person name="Ley R."/>
            <person name="Guruge J."/>
            <person name="Turnbaugh P.J."/>
            <person name="Mahowald M."/>
            <person name="Liep D."/>
            <person name="Gordon J."/>
        </authorList>
    </citation>
    <scope>NUCLEOTIDE SEQUENCE [LARGE SCALE GENOMIC DNA]</scope>
    <source>
        <strain evidence="1 2">DSM 12042</strain>
    </source>
</reference>
<dbReference type="EMBL" id="ACCF01000228">
    <property type="protein sequence ID" value="EEF66236.1"/>
    <property type="molecule type" value="Genomic_DNA"/>
</dbReference>
<sequence>MRKNAYRSFFLFCFPFYRNVKKKANQKSAKRHEKEFQQTVFHAKIIQ</sequence>
<reference evidence="1 2" key="1">
    <citation type="submission" date="2008-12" db="EMBL/GenBank/DDBJ databases">
        <authorList>
            <person name="Fulton L."/>
            <person name="Clifton S."/>
            <person name="Fulton B."/>
            <person name="Xu J."/>
            <person name="Minx P."/>
            <person name="Pepin K.H."/>
            <person name="Johnson M."/>
            <person name="Bhonagiri V."/>
            <person name="Nash W.E."/>
            <person name="Mardis E.R."/>
            <person name="Wilson R.K."/>
        </authorList>
    </citation>
    <scope>NUCLEOTIDE SEQUENCE [LARGE SCALE GENOMIC DNA]</scope>
    <source>
        <strain evidence="1 2">DSM 12042</strain>
    </source>
</reference>
<dbReference type="AlphaFoldDB" id="B9YCQ7"/>
<accession>B9YCQ7</accession>
<proteinExistence type="predicted"/>
<evidence type="ECO:0000313" key="2">
    <source>
        <dbReference type="Proteomes" id="UP000005950"/>
    </source>
</evidence>
<organism evidence="1 2">
    <name type="scientific">Holdemania filiformis DSM 12042</name>
    <dbReference type="NCBI Taxonomy" id="545696"/>
    <lineage>
        <taxon>Bacteria</taxon>
        <taxon>Bacillati</taxon>
        <taxon>Bacillota</taxon>
        <taxon>Erysipelotrichia</taxon>
        <taxon>Erysipelotrichales</taxon>
        <taxon>Erysipelotrichaceae</taxon>
        <taxon>Holdemania</taxon>
    </lineage>
</organism>
<gene>
    <name evidence="1" type="ORF">HOLDEFILI_03619</name>
</gene>
<dbReference type="Proteomes" id="UP000005950">
    <property type="component" value="Unassembled WGS sequence"/>
</dbReference>
<comment type="caution">
    <text evidence="1">The sequence shown here is derived from an EMBL/GenBank/DDBJ whole genome shotgun (WGS) entry which is preliminary data.</text>
</comment>